<evidence type="ECO:0000256" key="2">
    <source>
        <dbReference type="ARBA" id="ARBA00012438"/>
    </source>
</evidence>
<dbReference type="Gene3D" id="1.20.5.1930">
    <property type="match status" value="1"/>
</dbReference>
<proteinExistence type="predicted"/>
<evidence type="ECO:0000313" key="12">
    <source>
        <dbReference type="EMBL" id="GAA2142931.1"/>
    </source>
</evidence>
<protein>
    <recommendedName>
        <fullName evidence="2">histidine kinase</fullName>
        <ecNumber evidence="2">2.7.13.3</ecNumber>
    </recommendedName>
</protein>
<dbReference type="PANTHER" id="PTHR24421">
    <property type="entry name" value="NITRATE/NITRITE SENSOR PROTEIN NARX-RELATED"/>
    <property type="match status" value="1"/>
</dbReference>
<keyword evidence="7" id="KW-0067">ATP-binding</keyword>
<keyword evidence="5" id="KW-0547">Nucleotide-binding</keyword>
<feature type="domain" description="Histidine kinase" evidence="11">
    <location>
        <begin position="290"/>
        <end position="383"/>
    </location>
</feature>
<dbReference type="InterPro" id="IPR011712">
    <property type="entry name" value="Sig_transdc_His_kin_sub3_dim/P"/>
</dbReference>
<keyword evidence="8" id="KW-0902">Two-component regulatory system</keyword>
<evidence type="ECO:0000313" key="13">
    <source>
        <dbReference type="Proteomes" id="UP001501020"/>
    </source>
</evidence>
<dbReference type="Proteomes" id="UP001501020">
    <property type="component" value="Unassembled WGS sequence"/>
</dbReference>
<dbReference type="PANTHER" id="PTHR24421:SF10">
    <property type="entry name" value="NITRATE_NITRITE SENSOR PROTEIN NARQ"/>
    <property type="match status" value="1"/>
</dbReference>
<dbReference type="InterPro" id="IPR036890">
    <property type="entry name" value="HATPase_C_sf"/>
</dbReference>
<dbReference type="InterPro" id="IPR055558">
    <property type="entry name" value="DUF7134"/>
</dbReference>
<sequence>MIRQVWDGYRRRTWLVDAVFAVPVLLMTVVEPISEPPDSFTAWFLAIGLLAPLVVRRTWPRTAYAAVALVALLQVVVNQVPMAPNLAILMCMYTLAAGSSLWWGIAAGLVTEMGAGILAFRYASGFRDQLASWWTVSVCVAGVWLLGLYMRTRRAYLASLEERAARLERERDSEVQMAMAGERARIARELHDVVAHNVSVIVVQSDGASFAIENDPGRAKRAMETISWTGRQALAEMRRMLGVLRETDTGGSYAPQPGVAQLTELVDQLGSSGLPVSLEVHGVPVEMSEGRQLTVFRVVQEALTNTLKHGGSQVTAKVRLHYFDDAVEIEVSDDGRGAATITDGRGHGLVGMRERVAVYGGEVEAGPRPGGGFTVRAKIPIREEARA</sequence>
<dbReference type="RefSeq" id="WP_344269364.1">
    <property type="nucleotide sequence ID" value="NZ_BAAAMR010000035.1"/>
</dbReference>
<comment type="caution">
    <text evidence="12">The sequence shown here is derived from an EMBL/GenBank/DDBJ whole genome shotgun (WGS) entry which is preliminary data.</text>
</comment>
<dbReference type="GO" id="GO:0016301">
    <property type="term" value="F:kinase activity"/>
    <property type="evidence" value="ECO:0007669"/>
    <property type="project" value="UniProtKB-KW"/>
</dbReference>
<dbReference type="InterPro" id="IPR005467">
    <property type="entry name" value="His_kinase_dom"/>
</dbReference>
<keyword evidence="9" id="KW-0175">Coiled coil</keyword>
<evidence type="ECO:0000256" key="6">
    <source>
        <dbReference type="ARBA" id="ARBA00022777"/>
    </source>
</evidence>
<evidence type="ECO:0000259" key="11">
    <source>
        <dbReference type="PROSITE" id="PS50109"/>
    </source>
</evidence>
<dbReference type="InterPro" id="IPR050482">
    <property type="entry name" value="Sensor_HK_TwoCompSys"/>
</dbReference>
<evidence type="ECO:0000256" key="8">
    <source>
        <dbReference type="ARBA" id="ARBA00023012"/>
    </source>
</evidence>
<keyword evidence="10" id="KW-0472">Membrane</keyword>
<dbReference type="EMBL" id="BAAAMR010000035">
    <property type="protein sequence ID" value="GAA2142931.1"/>
    <property type="molecule type" value="Genomic_DNA"/>
</dbReference>
<keyword evidence="4" id="KW-0808">Transferase</keyword>
<keyword evidence="13" id="KW-1185">Reference proteome</keyword>
<keyword evidence="10" id="KW-1133">Transmembrane helix</keyword>
<dbReference type="Pfam" id="PF23539">
    <property type="entry name" value="DUF7134"/>
    <property type="match status" value="1"/>
</dbReference>
<evidence type="ECO:0000256" key="3">
    <source>
        <dbReference type="ARBA" id="ARBA00022553"/>
    </source>
</evidence>
<reference evidence="12 13" key="1">
    <citation type="journal article" date="2019" name="Int. J. Syst. Evol. Microbiol.">
        <title>The Global Catalogue of Microorganisms (GCM) 10K type strain sequencing project: providing services to taxonomists for standard genome sequencing and annotation.</title>
        <authorList>
            <consortium name="The Broad Institute Genomics Platform"/>
            <consortium name="The Broad Institute Genome Sequencing Center for Infectious Disease"/>
            <person name="Wu L."/>
            <person name="Ma J."/>
        </authorList>
    </citation>
    <scope>NUCLEOTIDE SEQUENCE [LARGE SCALE GENOMIC DNA]</scope>
    <source>
        <strain evidence="12 13">JCM 13850</strain>
    </source>
</reference>
<feature type="transmembrane region" description="Helical" evidence="10">
    <location>
        <begin position="130"/>
        <end position="150"/>
    </location>
</feature>
<organism evidence="12 13">
    <name type="scientific">Actinomadura napierensis</name>
    <dbReference type="NCBI Taxonomy" id="267854"/>
    <lineage>
        <taxon>Bacteria</taxon>
        <taxon>Bacillati</taxon>
        <taxon>Actinomycetota</taxon>
        <taxon>Actinomycetes</taxon>
        <taxon>Streptosporangiales</taxon>
        <taxon>Thermomonosporaceae</taxon>
        <taxon>Actinomadura</taxon>
    </lineage>
</organism>
<dbReference type="SMART" id="SM00387">
    <property type="entry name" value="HATPase_c"/>
    <property type="match status" value="1"/>
</dbReference>
<keyword evidence="3" id="KW-0597">Phosphoprotein</keyword>
<dbReference type="SUPFAM" id="SSF55874">
    <property type="entry name" value="ATPase domain of HSP90 chaperone/DNA topoisomerase II/histidine kinase"/>
    <property type="match status" value="1"/>
</dbReference>
<feature type="transmembrane region" description="Helical" evidence="10">
    <location>
        <begin position="12"/>
        <end position="33"/>
    </location>
</feature>
<dbReference type="Gene3D" id="3.30.565.10">
    <property type="entry name" value="Histidine kinase-like ATPase, C-terminal domain"/>
    <property type="match status" value="1"/>
</dbReference>
<dbReference type="PROSITE" id="PS50109">
    <property type="entry name" value="HIS_KIN"/>
    <property type="match status" value="1"/>
</dbReference>
<accession>A0ABN2ZIV1</accession>
<dbReference type="CDD" id="cd16917">
    <property type="entry name" value="HATPase_UhpB-NarQ-NarX-like"/>
    <property type="match status" value="1"/>
</dbReference>
<evidence type="ECO:0000256" key="1">
    <source>
        <dbReference type="ARBA" id="ARBA00000085"/>
    </source>
</evidence>
<dbReference type="Pfam" id="PF02518">
    <property type="entry name" value="HATPase_c"/>
    <property type="match status" value="1"/>
</dbReference>
<dbReference type="EC" id="2.7.13.3" evidence="2"/>
<dbReference type="Pfam" id="PF07730">
    <property type="entry name" value="HisKA_3"/>
    <property type="match status" value="1"/>
</dbReference>
<feature type="transmembrane region" description="Helical" evidence="10">
    <location>
        <begin position="62"/>
        <end position="81"/>
    </location>
</feature>
<evidence type="ECO:0000256" key="4">
    <source>
        <dbReference type="ARBA" id="ARBA00022679"/>
    </source>
</evidence>
<evidence type="ECO:0000256" key="5">
    <source>
        <dbReference type="ARBA" id="ARBA00022741"/>
    </source>
</evidence>
<comment type="catalytic activity">
    <reaction evidence="1">
        <text>ATP + protein L-histidine = ADP + protein N-phospho-L-histidine.</text>
        <dbReference type="EC" id="2.7.13.3"/>
    </reaction>
</comment>
<feature type="transmembrane region" description="Helical" evidence="10">
    <location>
        <begin position="39"/>
        <end position="55"/>
    </location>
</feature>
<keyword evidence="6 12" id="KW-0418">Kinase</keyword>
<gene>
    <name evidence="12" type="ORF">GCM10009727_41470</name>
</gene>
<feature type="coiled-coil region" evidence="9">
    <location>
        <begin position="150"/>
        <end position="177"/>
    </location>
</feature>
<evidence type="ECO:0000256" key="9">
    <source>
        <dbReference type="SAM" id="Coils"/>
    </source>
</evidence>
<dbReference type="InterPro" id="IPR003594">
    <property type="entry name" value="HATPase_dom"/>
</dbReference>
<evidence type="ECO:0000256" key="10">
    <source>
        <dbReference type="SAM" id="Phobius"/>
    </source>
</evidence>
<feature type="transmembrane region" description="Helical" evidence="10">
    <location>
        <begin position="101"/>
        <end position="123"/>
    </location>
</feature>
<keyword evidence="10" id="KW-0812">Transmembrane</keyword>
<evidence type="ECO:0000256" key="7">
    <source>
        <dbReference type="ARBA" id="ARBA00022840"/>
    </source>
</evidence>
<name>A0ABN2ZIV1_9ACTN</name>